<protein>
    <submittedName>
        <fullName evidence="2">Serine protease</fullName>
    </submittedName>
</protein>
<keyword evidence="2" id="KW-0645">Protease</keyword>
<feature type="domain" description="ABC-three component systems C-terminal" evidence="1">
    <location>
        <begin position="194"/>
        <end position="409"/>
    </location>
</feature>
<dbReference type="GO" id="GO:0006508">
    <property type="term" value="P:proteolysis"/>
    <property type="evidence" value="ECO:0007669"/>
    <property type="project" value="UniProtKB-KW"/>
</dbReference>
<dbReference type="Pfam" id="PF20280">
    <property type="entry name" value="CTD4"/>
    <property type="match status" value="1"/>
</dbReference>
<keyword evidence="2" id="KW-0378">Hydrolase</keyword>
<evidence type="ECO:0000259" key="1">
    <source>
        <dbReference type="Pfam" id="PF20280"/>
    </source>
</evidence>
<proteinExistence type="predicted"/>
<organism evidence="2 3">
    <name type="scientific">Marinomonas phaeophyticola</name>
    <dbReference type="NCBI Taxonomy" id="3004091"/>
    <lineage>
        <taxon>Bacteria</taxon>
        <taxon>Pseudomonadati</taxon>
        <taxon>Pseudomonadota</taxon>
        <taxon>Gammaproteobacteria</taxon>
        <taxon>Oceanospirillales</taxon>
        <taxon>Oceanospirillaceae</taxon>
        <taxon>Marinomonas</taxon>
    </lineage>
</organism>
<dbReference type="InterPro" id="IPR046916">
    <property type="entry name" value="ABC-3C_CTD4"/>
</dbReference>
<dbReference type="RefSeq" id="WP_269126029.1">
    <property type="nucleotide sequence ID" value="NZ_JAPUBN010000017.1"/>
</dbReference>
<evidence type="ECO:0000313" key="3">
    <source>
        <dbReference type="Proteomes" id="UP001149719"/>
    </source>
</evidence>
<dbReference type="Proteomes" id="UP001149719">
    <property type="component" value="Unassembled WGS sequence"/>
</dbReference>
<evidence type="ECO:0000313" key="2">
    <source>
        <dbReference type="EMBL" id="MCZ2722418.1"/>
    </source>
</evidence>
<dbReference type="Gene3D" id="2.40.10.10">
    <property type="entry name" value="Trypsin-like serine proteases"/>
    <property type="match status" value="1"/>
</dbReference>
<dbReference type="EMBL" id="JAPUBN010000017">
    <property type="protein sequence ID" value="MCZ2722418.1"/>
    <property type="molecule type" value="Genomic_DNA"/>
</dbReference>
<dbReference type="GO" id="GO:0008233">
    <property type="term" value="F:peptidase activity"/>
    <property type="evidence" value="ECO:0007669"/>
    <property type="project" value="UniProtKB-KW"/>
</dbReference>
<comment type="caution">
    <text evidence="2">The sequence shown here is derived from an EMBL/GenBank/DDBJ whole genome shotgun (WGS) entry which is preliminary data.</text>
</comment>
<accession>A0ABT4JX98</accession>
<dbReference type="InterPro" id="IPR043504">
    <property type="entry name" value="Peptidase_S1_PA_chymotrypsin"/>
</dbReference>
<dbReference type="InterPro" id="IPR009003">
    <property type="entry name" value="Peptidase_S1_PA"/>
</dbReference>
<dbReference type="SUPFAM" id="SSF50494">
    <property type="entry name" value="Trypsin-like serine proteases"/>
    <property type="match status" value="1"/>
</dbReference>
<keyword evidence="3" id="KW-1185">Reference proteome</keyword>
<name>A0ABT4JX98_9GAMM</name>
<sequence length="448" mass="51745">MANPQDIIRKNTVVVDDGSGVILQPMTQEYSYVVTAKHVIQVDKNDISKGFKSKNDIEIYSTDDIKITLIDFYYHSDFDLALLKIEYLGSDILTKHNTCQFDERLQLWGFPKFSANHRNEEKPRKDWIENYAATVCSVSPDKLECRPDGNVEITGLEGFSGGGLFDVADNKIYLAAIEYRVHNPDTYVNRICSVPIQNLQKILDENNLLPICPPYLGSLSELKSEAFQSLSFFNPKTKEKLAKLFTHLSKDKIEQASFTPYSLINTNKKLINELNNEPKSIEDEELWVSILEFLQVHELLNPQFQWDENFVNYLTQNFKFLYFIDESWKNKLKDIVLFDCGDLVNQGYLILIHNGAERPDEPDQLNQYRDHEKLPRFISDGLDDPDSIAHIHSKKSKNISILHMAKLNRYSLSDKEADFDNLTFAHLDQMKNQLIDSYSKYLSCGEKK</sequence>
<reference evidence="2" key="1">
    <citation type="submission" date="2022-12" db="EMBL/GenBank/DDBJ databases">
        <title>Marinomonas 15G1-11 sp. nov, isolated from marine algae.</title>
        <authorList>
            <person name="Butt M."/>
            <person name="Choi D.G."/>
            <person name="Kim J.M."/>
            <person name="Lee J.K."/>
            <person name="Baek J.H."/>
            <person name="Jeon C.O."/>
        </authorList>
    </citation>
    <scope>NUCLEOTIDE SEQUENCE</scope>
    <source>
        <strain evidence="2">15G1-11</strain>
    </source>
</reference>
<gene>
    <name evidence="2" type="ORF">O1D97_12490</name>
</gene>